<feature type="compositionally biased region" description="Low complexity" evidence="1">
    <location>
        <begin position="642"/>
        <end position="666"/>
    </location>
</feature>
<evidence type="ECO:0000256" key="1">
    <source>
        <dbReference type="SAM" id="MobiDB-lite"/>
    </source>
</evidence>
<feature type="region of interest" description="Disordered" evidence="1">
    <location>
        <begin position="1012"/>
        <end position="1052"/>
    </location>
</feature>
<organism evidence="2 3">
    <name type="scientific">Lithospermum erythrorhizon</name>
    <name type="common">Purple gromwell</name>
    <name type="synonym">Lithospermum officinale var. erythrorhizon</name>
    <dbReference type="NCBI Taxonomy" id="34254"/>
    <lineage>
        <taxon>Eukaryota</taxon>
        <taxon>Viridiplantae</taxon>
        <taxon>Streptophyta</taxon>
        <taxon>Embryophyta</taxon>
        <taxon>Tracheophyta</taxon>
        <taxon>Spermatophyta</taxon>
        <taxon>Magnoliopsida</taxon>
        <taxon>eudicotyledons</taxon>
        <taxon>Gunneridae</taxon>
        <taxon>Pentapetalae</taxon>
        <taxon>asterids</taxon>
        <taxon>lamiids</taxon>
        <taxon>Boraginales</taxon>
        <taxon>Boraginaceae</taxon>
        <taxon>Boraginoideae</taxon>
        <taxon>Lithospermeae</taxon>
        <taxon>Lithospermum</taxon>
    </lineage>
</organism>
<dbReference type="PANTHER" id="PTHR31008:SF5">
    <property type="entry name" value="EXPRESSED PROTEIN"/>
    <property type="match status" value="1"/>
</dbReference>
<proteinExistence type="predicted"/>
<feature type="compositionally biased region" description="Basic and acidic residues" evidence="1">
    <location>
        <begin position="700"/>
        <end position="713"/>
    </location>
</feature>
<feature type="region of interest" description="Disordered" evidence="1">
    <location>
        <begin position="349"/>
        <end position="370"/>
    </location>
</feature>
<feature type="compositionally biased region" description="Polar residues" evidence="1">
    <location>
        <begin position="612"/>
        <end position="641"/>
    </location>
</feature>
<dbReference type="Proteomes" id="UP001454036">
    <property type="component" value="Unassembled WGS sequence"/>
</dbReference>
<feature type="region of interest" description="Disordered" evidence="1">
    <location>
        <begin position="384"/>
        <end position="463"/>
    </location>
</feature>
<reference evidence="2 3" key="1">
    <citation type="submission" date="2024-01" db="EMBL/GenBank/DDBJ databases">
        <title>The complete chloroplast genome sequence of Lithospermum erythrorhizon: insights into the phylogenetic relationship among Boraginaceae species and the maternal lineages of purple gromwells.</title>
        <authorList>
            <person name="Okada T."/>
            <person name="Watanabe K."/>
        </authorList>
    </citation>
    <scope>NUCLEOTIDE SEQUENCE [LARGE SCALE GENOMIC DNA]</scope>
</reference>
<name>A0AAV3QMW2_LITER</name>
<feature type="compositionally biased region" description="Low complexity" evidence="1">
    <location>
        <begin position="970"/>
        <end position="981"/>
    </location>
</feature>
<feature type="compositionally biased region" description="Basic and acidic residues" evidence="1">
    <location>
        <begin position="439"/>
        <end position="452"/>
    </location>
</feature>
<accession>A0AAV3QMW2</accession>
<dbReference type="EMBL" id="BAABME010005363">
    <property type="protein sequence ID" value="GAA0165400.1"/>
    <property type="molecule type" value="Genomic_DNA"/>
</dbReference>
<feature type="compositionally biased region" description="Polar residues" evidence="1">
    <location>
        <begin position="409"/>
        <end position="429"/>
    </location>
</feature>
<feature type="region of interest" description="Disordered" evidence="1">
    <location>
        <begin position="252"/>
        <end position="336"/>
    </location>
</feature>
<feature type="compositionally biased region" description="Low complexity" evidence="1">
    <location>
        <begin position="1028"/>
        <end position="1038"/>
    </location>
</feature>
<sequence>MERGIVANASLDFIEFQAFPSQNRYEACVYLGSKRESVASGPLTQLLWHSDKVKALHSNGSVSNIKLERPANIDTSKWFSKSSLQRFLHTIASSNGLNGTNAILTEISQLEEARRFHISLYGKGSNPDCRTKETDGSYSKASTPEVETDSISSDASKNELVQAMDLRLKALRDELAVAVDKAAGGTCSSEDVIDLMKLSNYLGSSELGKTLSKFVEMFHGEQIFDLPNSEQSVSANVSGDHGRGSLKEDYQIAKPPQSVTPVKYGVSPAKAAQAERQSLSESEESSYSSEEDQPVAERSRTPVRCASPRRSASPMRRIQIGRTGSRRSTPLTIKSLPYISARDRIVSHKETASDGSDDEQSRNPEKNITRLSVQDAVKLFENKQKEQTIDGQKDRSLSKSVMRRWSAGTCGSSKNPSDIASESVPTGPSTLEGEEEEKNSDSRDASNGHSDEPSNMNVEINSPGCIISSADNIDVSQSISPAGINERLTSSAEWGRQKEAELNQLLMKMMETRPTKYQTIPDTGRKKKVPSDSSNEKRDLKLPGATARKQTEKGKQSKGTQQVLGEKRAAMASKISSGTGGHDNVKKPQKATKNVSQSAKPKVEATKPSIIKRSTQRSSPLPATRKSWPSTPSSRGTIANSATTTGRMPLTGTTTTGGVPLAGATTARRKQQPTPSVPLPSTKVDGSQLRQKPMKSSQGDLEKTTKAVSEKKLQAKVKSGKSTKPIKSQSAAADPPPSAKPSLYSKVTKKSSVVPLESKPFLKKGSGIGSGVSPTVKTKASPRPEISEQKTGDILLVTENDFVPNCPSIAIEQADSDVEGMKVHVNTESEIVTGRLQVREDQEIRDKIMPKNDDTSERIVESPLMSDAEEETIISPEAWVEREEQENQPNQCIGDSIPQIESESNSVQVKIPSPRVRHSLSQMLLEEINEPHVIEWGNAENPPSMIYQKDAPKGFKRLLKFARKSKTDASSSGWSSPSVFSEGEDDAEDSKAVIKKNAENLLKKATLRSLESYEDNPASHELSAQANTSKLSSQTLSQKLREGHASAPVTSTKASRSFFSLSAFKGGN</sequence>
<protein>
    <submittedName>
        <fullName evidence="2">Uncharacterized protein</fullName>
    </submittedName>
</protein>
<gene>
    <name evidence="2" type="ORF">LIER_20812</name>
</gene>
<feature type="compositionally biased region" description="Basic and acidic residues" evidence="1">
    <location>
        <begin position="384"/>
        <end position="397"/>
    </location>
</feature>
<feature type="compositionally biased region" description="Polar residues" evidence="1">
    <location>
        <begin position="684"/>
        <end position="699"/>
    </location>
</feature>
<feature type="compositionally biased region" description="Basic and acidic residues" evidence="1">
    <location>
        <begin position="359"/>
        <end position="368"/>
    </location>
</feature>
<dbReference type="AlphaFoldDB" id="A0AAV3QMW2"/>
<feature type="region of interest" description="Disordered" evidence="1">
    <location>
        <begin position="968"/>
        <end position="991"/>
    </location>
</feature>
<feature type="region of interest" description="Disordered" evidence="1">
    <location>
        <begin position="127"/>
        <end position="154"/>
    </location>
</feature>
<dbReference type="PANTHER" id="PTHR31008">
    <property type="entry name" value="COP1-INTERACTING PROTEIN-RELATED"/>
    <property type="match status" value="1"/>
</dbReference>
<comment type="caution">
    <text evidence="2">The sequence shown here is derived from an EMBL/GenBank/DDBJ whole genome shotgun (WGS) entry which is preliminary data.</text>
</comment>
<evidence type="ECO:0000313" key="2">
    <source>
        <dbReference type="EMBL" id="GAA0165400.1"/>
    </source>
</evidence>
<feature type="region of interest" description="Disordered" evidence="1">
    <location>
        <begin position="514"/>
        <end position="792"/>
    </location>
</feature>
<keyword evidence="3" id="KW-1185">Reference proteome</keyword>
<feature type="compositionally biased region" description="Low complexity" evidence="1">
    <location>
        <begin position="302"/>
        <end position="317"/>
    </location>
</feature>
<feature type="compositionally biased region" description="Acidic residues" evidence="1">
    <location>
        <begin position="281"/>
        <end position="294"/>
    </location>
</feature>
<evidence type="ECO:0000313" key="3">
    <source>
        <dbReference type="Proteomes" id="UP001454036"/>
    </source>
</evidence>